<evidence type="ECO:0000313" key="2">
    <source>
        <dbReference type="EMBL" id="PHJ19258.1"/>
    </source>
</evidence>
<feature type="non-terminal residue" evidence="2">
    <location>
        <position position="1"/>
    </location>
</feature>
<evidence type="ECO:0000256" key="1">
    <source>
        <dbReference type="SAM" id="Phobius"/>
    </source>
</evidence>
<dbReference type="RefSeq" id="XP_067920960.1">
    <property type="nucleotide sequence ID" value="XM_068067059.1"/>
</dbReference>
<dbReference type="Proteomes" id="UP000221165">
    <property type="component" value="Unassembled WGS sequence"/>
</dbReference>
<evidence type="ECO:0008006" key="4">
    <source>
        <dbReference type="Google" id="ProtNLM"/>
    </source>
</evidence>
<dbReference type="AlphaFoldDB" id="A0A2C6KRU7"/>
<feature type="transmembrane region" description="Helical" evidence="1">
    <location>
        <begin position="16"/>
        <end position="34"/>
    </location>
</feature>
<organism evidence="2 3">
    <name type="scientific">Cystoisospora suis</name>
    <dbReference type="NCBI Taxonomy" id="483139"/>
    <lineage>
        <taxon>Eukaryota</taxon>
        <taxon>Sar</taxon>
        <taxon>Alveolata</taxon>
        <taxon>Apicomplexa</taxon>
        <taxon>Conoidasida</taxon>
        <taxon>Coccidia</taxon>
        <taxon>Eucoccidiorida</taxon>
        <taxon>Eimeriorina</taxon>
        <taxon>Sarcocystidae</taxon>
        <taxon>Cystoisospora</taxon>
    </lineage>
</organism>
<keyword evidence="1" id="KW-0812">Transmembrane</keyword>
<keyword evidence="1" id="KW-0472">Membrane</keyword>
<evidence type="ECO:0000313" key="3">
    <source>
        <dbReference type="Proteomes" id="UP000221165"/>
    </source>
</evidence>
<dbReference type="VEuPathDB" id="ToxoDB:CSUI_006909"/>
<sequence length="72" mass="8722">RRHHSHQGDGLALENSWLLGLSFCSLWTLFKMVCRSSTPFRTRERKMAPGHLHAYQRELDRRRQAFWKWLVK</sequence>
<dbReference type="EMBL" id="MIGC01003556">
    <property type="protein sequence ID" value="PHJ19258.1"/>
    <property type="molecule type" value="Genomic_DNA"/>
</dbReference>
<keyword evidence="3" id="KW-1185">Reference proteome</keyword>
<name>A0A2C6KRU7_9APIC</name>
<keyword evidence="1" id="KW-1133">Transmembrane helix</keyword>
<accession>A0A2C6KRU7</accession>
<protein>
    <recommendedName>
        <fullName evidence="4">Transmembrane protein</fullName>
    </recommendedName>
</protein>
<reference evidence="2 3" key="1">
    <citation type="journal article" date="2017" name="Int. J. Parasitol.">
        <title>The genome of the protozoan parasite Cystoisospora suis and a reverse vaccinology approach to identify vaccine candidates.</title>
        <authorList>
            <person name="Palmieri N."/>
            <person name="Shrestha A."/>
            <person name="Ruttkowski B."/>
            <person name="Beck T."/>
            <person name="Vogl C."/>
            <person name="Tomley F."/>
            <person name="Blake D.P."/>
            <person name="Joachim A."/>
        </authorList>
    </citation>
    <scope>NUCLEOTIDE SEQUENCE [LARGE SCALE GENOMIC DNA]</scope>
    <source>
        <strain evidence="2 3">Wien I</strain>
    </source>
</reference>
<dbReference type="GeneID" id="94430270"/>
<comment type="caution">
    <text evidence="2">The sequence shown here is derived from an EMBL/GenBank/DDBJ whole genome shotgun (WGS) entry which is preliminary data.</text>
</comment>
<proteinExistence type="predicted"/>
<gene>
    <name evidence="2" type="ORF">CSUI_006909</name>
</gene>